<dbReference type="AlphaFoldDB" id="F7YTL7"/>
<gene>
    <name evidence="1" type="ORF">Theth_1167</name>
</gene>
<name>F7YTL7_9THEM</name>
<dbReference type="KEGG" id="tta:Theth_1167"/>
<organism evidence="1 2">
    <name type="scientific">Pseudothermotoga thermarum DSM 5069</name>
    <dbReference type="NCBI Taxonomy" id="688269"/>
    <lineage>
        <taxon>Bacteria</taxon>
        <taxon>Thermotogati</taxon>
        <taxon>Thermotogota</taxon>
        <taxon>Thermotogae</taxon>
        <taxon>Thermotogales</taxon>
        <taxon>Thermotogaceae</taxon>
        <taxon>Pseudothermotoga</taxon>
    </lineage>
</organism>
<evidence type="ECO:0000313" key="2">
    <source>
        <dbReference type="Proteomes" id="UP000006804"/>
    </source>
</evidence>
<proteinExistence type="predicted"/>
<reference evidence="1 2" key="1">
    <citation type="submission" date="2010-11" db="EMBL/GenBank/DDBJ databases">
        <title>The complete genome of Thermotoga thermarum DSM 5069.</title>
        <authorList>
            <consortium name="US DOE Joint Genome Institute (JGI-PGF)"/>
            <person name="Lucas S."/>
            <person name="Copeland A."/>
            <person name="Lapidus A."/>
            <person name="Bruce D."/>
            <person name="Goodwin L."/>
            <person name="Pitluck S."/>
            <person name="Kyrpides N."/>
            <person name="Mavromatis K."/>
            <person name="Ivanova N."/>
            <person name="Zeytun A."/>
            <person name="Brettin T."/>
            <person name="Detter J.C."/>
            <person name="Tapia R."/>
            <person name="Han C."/>
            <person name="Land M."/>
            <person name="Hauser L."/>
            <person name="Markowitz V."/>
            <person name="Cheng J.-F."/>
            <person name="Hugenholtz P."/>
            <person name="Woyke T."/>
            <person name="Wu D."/>
            <person name="Spring S."/>
            <person name="Schroeder M."/>
            <person name="Brambilla E."/>
            <person name="Klenk H.-P."/>
            <person name="Eisen J.A."/>
        </authorList>
    </citation>
    <scope>NUCLEOTIDE SEQUENCE [LARGE SCALE GENOMIC DNA]</scope>
    <source>
        <strain evidence="1 2">DSM 5069</strain>
    </source>
</reference>
<protein>
    <submittedName>
        <fullName evidence="1">Uncharacterized protein</fullName>
    </submittedName>
</protein>
<dbReference type="Proteomes" id="UP000006804">
    <property type="component" value="Chromosome"/>
</dbReference>
<accession>F7YTL7</accession>
<evidence type="ECO:0000313" key="1">
    <source>
        <dbReference type="EMBL" id="AEH51239.1"/>
    </source>
</evidence>
<keyword evidence="2" id="KW-1185">Reference proteome</keyword>
<dbReference type="EMBL" id="CP002351">
    <property type="protein sequence ID" value="AEH51239.1"/>
    <property type="molecule type" value="Genomic_DNA"/>
</dbReference>
<dbReference type="HOGENOM" id="CLU_2571256_0_0_0"/>
<dbReference type="STRING" id="688269.Theth_1167"/>
<sequence>MGRDKNLGCNYPRKGTAFFCVGVKVVDTSLKLRFTVDKCKVFVNLDNLVLATDKGSCVIMPEGYYPNKAITLNNLKESTEI</sequence>